<gene>
    <name evidence="3" type="ORF">PSON_ATCC_30995.1.T0690179</name>
</gene>
<dbReference type="Pfam" id="PF00069">
    <property type="entry name" value="Pkinase"/>
    <property type="match status" value="1"/>
</dbReference>
<reference evidence="3" key="1">
    <citation type="submission" date="2021-01" db="EMBL/GenBank/DDBJ databases">
        <authorList>
            <consortium name="Genoscope - CEA"/>
            <person name="William W."/>
        </authorList>
    </citation>
    <scope>NUCLEOTIDE SEQUENCE</scope>
</reference>
<evidence type="ECO:0000313" key="3">
    <source>
        <dbReference type="EMBL" id="CAD8098004.1"/>
    </source>
</evidence>
<evidence type="ECO:0000313" key="4">
    <source>
        <dbReference type="Proteomes" id="UP000692954"/>
    </source>
</evidence>
<dbReference type="FunFam" id="1.10.510.10:FF:001330">
    <property type="entry name" value="Uncharacterized protein"/>
    <property type="match status" value="1"/>
</dbReference>
<feature type="domain" description="Protein kinase" evidence="2">
    <location>
        <begin position="70"/>
        <end position="321"/>
    </location>
</feature>
<feature type="compositionally biased region" description="Basic and acidic residues" evidence="1">
    <location>
        <begin position="29"/>
        <end position="43"/>
    </location>
</feature>
<name>A0A8S1P554_9CILI</name>
<feature type="compositionally biased region" description="Basic and acidic residues" evidence="1">
    <location>
        <begin position="12"/>
        <end position="21"/>
    </location>
</feature>
<organism evidence="3 4">
    <name type="scientific">Paramecium sonneborni</name>
    <dbReference type="NCBI Taxonomy" id="65129"/>
    <lineage>
        <taxon>Eukaryota</taxon>
        <taxon>Sar</taxon>
        <taxon>Alveolata</taxon>
        <taxon>Ciliophora</taxon>
        <taxon>Intramacronucleata</taxon>
        <taxon>Oligohymenophorea</taxon>
        <taxon>Peniculida</taxon>
        <taxon>Parameciidae</taxon>
        <taxon>Paramecium</taxon>
    </lineage>
</organism>
<accession>A0A8S1P554</accession>
<evidence type="ECO:0000259" key="2">
    <source>
        <dbReference type="PROSITE" id="PS50011"/>
    </source>
</evidence>
<keyword evidence="4" id="KW-1185">Reference proteome</keyword>
<dbReference type="GO" id="GO:0005524">
    <property type="term" value="F:ATP binding"/>
    <property type="evidence" value="ECO:0007669"/>
    <property type="project" value="InterPro"/>
</dbReference>
<comment type="caution">
    <text evidence="3">The sequence shown here is derived from an EMBL/GenBank/DDBJ whole genome shotgun (WGS) entry which is preliminary data.</text>
</comment>
<proteinExistence type="predicted"/>
<dbReference type="FunFam" id="3.30.200.20:FF:001735">
    <property type="entry name" value="Uncharacterized protein"/>
    <property type="match status" value="1"/>
</dbReference>
<dbReference type="PANTHER" id="PTHR44167">
    <property type="entry name" value="OVARIAN-SPECIFIC SERINE/THREONINE-PROTEIN KINASE LOK-RELATED"/>
    <property type="match status" value="1"/>
</dbReference>
<dbReference type="EMBL" id="CAJJDN010000069">
    <property type="protein sequence ID" value="CAD8098004.1"/>
    <property type="molecule type" value="Genomic_DNA"/>
</dbReference>
<dbReference type="AlphaFoldDB" id="A0A8S1P554"/>
<dbReference type="InterPro" id="IPR000719">
    <property type="entry name" value="Prot_kinase_dom"/>
</dbReference>
<sequence>MGCSASKKTKKTKTDQDDLPKQKLLTLDTKPEERKSKQPKSLDKTKVAELFQGDHQQIYRNKKFQNDYFITEEKVQINGLNGKIFVVENKVTGLKRIAKIAKNTLTNDQINEYVNYLQQIKKLDHPNIIKLYDFYNDDKHIYLVEEYYNGGDLYQRLNQEMQSSEKIHIAYVFQQVLSGIYYLHQQEIVHKNISTSGVVVAQKSHFLIKLTGLDDLFDIFQDSNQDISYRAPETFFEKYKWNQMADIWSAGIILFELMYGSHPFKDQSRQVTIQNIKRNNIKADINLNSINDESYKLISEMINPDPKMRPTAKECLKFQFFKTIRRSSMKCFIKSQRILEKK</sequence>
<dbReference type="GO" id="GO:0004674">
    <property type="term" value="F:protein serine/threonine kinase activity"/>
    <property type="evidence" value="ECO:0007669"/>
    <property type="project" value="TreeGrafter"/>
</dbReference>
<dbReference type="GO" id="GO:0044773">
    <property type="term" value="P:mitotic DNA damage checkpoint signaling"/>
    <property type="evidence" value="ECO:0007669"/>
    <property type="project" value="TreeGrafter"/>
</dbReference>
<feature type="region of interest" description="Disordered" evidence="1">
    <location>
        <begin position="1"/>
        <end position="43"/>
    </location>
</feature>
<evidence type="ECO:0000256" key="1">
    <source>
        <dbReference type="SAM" id="MobiDB-lite"/>
    </source>
</evidence>
<dbReference type="OrthoDB" id="10261027at2759"/>
<dbReference type="PROSITE" id="PS50011">
    <property type="entry name" value="PROTEIN_KINASE_DOM"/>
    <property type="match status" value="1"/>
</dbReference>
<protein>
    <recommendedName>
        <fullName evidence="2">Protein kinase domain-containing protein</fullName>
    </recommendedName>
</protein>
<dbReference type="Proteomes" id="UP000692954">
    <property type="component" value="Unassembled WGS sequence"/>
</dbReference>
<dbReference type="GO" id="GO:0005634">
    <property type="term" value="C:nucleus"/>
    <property type="evidence" value="ECO:0007669"/>
    <property type="project" value="TreeGrafter"/>
</dbReference>
<dbReference type="PANTHER" id="PTHR44167:SF30">
    <property type="entry name" value="PHOSPHORYLASE KINASE"/>
    <property type="match status" value="1"/>
</dbReference>